<dbReference type="InterPro" id="IPR000432">
    <property type="entry name" value="DNA_mismatch_repair_MutS_C"/>
</dbReference>
<dbReference type="GO" id="GO:0005524">
    <property type="term" value="F:ATP binding"/>
    <property type="evidence" value="ECO:0007669"/>
    <property type="project" value="UniProtKB-UniRule"/>
</dbReference>
<dbReference type="InterPro" id="IPR027417">
    <property type="entry name" value="P-loop_NTPase"/>
</dbReference>
<evidence type="ECO:0000256" key="1">
    <source>
        <dbReference type="ARBA" id="ARBA00006271"/>
    </source>
</evidence>
<dbReference type="SUPFAM" id="SSF55271">
    <property type="entry name" value="DNA repair protein MutS, domain I"/>
    <property type="match status" value="1"/>
</dbReference>
<dbReference type="Pfam" id="PF00488">
    <property type="entry name" value="MutS_V"/>
    <property type="match status" value="1"/>
</dbReference>
<keyword evidence="4 9" id="KW-0227">DNA damage</keyword>
<dbReference type="PIRSF" id="PIRSF037677">
    <property type="entry name" value="DNA_mis_repair_Msh6"/>
    <property type="match status" value="1"/>
</dbReference>
<accession>A0A6B2LYG8</accession>
<dbReference type="SMART" id="SM00533">
    <property type="entry name" value="MUTSd"/>
    <property type="match status" value="1"/>
</dbReference>
<dbReference type="Pfam" id="PF01624">
    <property type="entry name" value="MutS_I"/>
    <property type="match status" value="1"/>
</dbReference>
<dbReference type="Gene3D" id="3.40.1170.10">
    <property type="entry name" value="DNA repair protein MutS, domain I"/>
    <property type="match status" value="1"/>
</dbReference>
<evidence type="ECO:0000313" key="13">
    <source>
        <dbReference type="Proteomes" id="UP000478417"/>
    </source>
</evidence>
<dbReference type="Pfam" id="PF05190">
    <property type="entry name" value="MutS_IV"/>
    <property type="match status" value="1"/>
</dbReference>
<dbReference type="Gene3D" id="3.40.50.300">
    <property type="entry name" value="P-loop containing nucleotide triphosphate hydrolases"/>
    <property type="match status" value="1"/>
</dbReference>
<proteinExistence type="inferred from homology"/>
<dbReference type="Gene3D" id="1.10.1420.10">
    <property type="match status" value="2"/>
</dbReference>
<dbReference type="Pfam" id="PF05192">
    <property type="entry name" value="MutS_III"/>
    <property type="match status" value="1"/>
</dbReference>
<dbReference type="EMBL" id="JAAGNX010000001">
    <property type="protein sequence ID" value="NDV61192.1"/>
    <property type="molecule type" value="Genomic_DNA"/>
</dbReference>
<evidence type="ECO:0000256" key="2">
    <source>
        <dbReference type="ARBA" id="ARBA00021982"/>
    </source>
</evidence>
<dbReference type="Proteomes" id="UP000478417">
    <property type="component" value="Unassembled WGS sequence"/>
</dbReference>
<dbReference type="InterPro" id="IPR005748">
    <property type="entry name" value="DNA_mismatch_repair_MutS"/>
</dbReference>
<dbReference type="InterPro" id="IPR007860">
    <property type="entry name" value="DNA_mmatch_repair_MutS_con_dom"/>
</dbReference>
<comment type="caution">
    <text evidence="12">The sequence shown here is derived from an EMBL/GenBank/DDBJ whole genome shotgun (WGS) entry which is preliminary data.</text>
</comment>
<keyword evidence="13" id="KW-1185">Reference proteome</keyword>
<name>A0A6B2LYG8_9BACT</name>
<evidence type="ECO:0000259" key="11">
    <source>
        <dbReference type="PROSITE" id="PS00486"/>
    </source>
</evidence>
<dbReference type="InterPro" id="IPR045076">
    <property type="entry name" value="MutS"/>
</dbReference>
<dbReference type="InterPro" id="IPR036678">
    <property type="entry name" value="MutS_con_dom_sf"/>
</dbReference>
<dbReference type="NCBIfam" id="TIGR01070">
    <property type="entry name" value="mutS1"/>
    <property type="match status" value="1"/>
</dbReference>
<comment type="similarity">
    <text evidence="1 9 10">Belongs to the DNA mismatch repair MutS family.</text>
</comment>
<evidence type="ECO:0000256" key="3">
    <source>
        <dbReference type="ARBA" id="ARBA00022741"/>
    </source>
</evidence>
<organism evidence="12 13">
    <name type="scientific">Oceanipulchritudo coccoides</name>
    <dbReference type="NCBI Taxonomy" id="2706888"/>
    <lineage>
        <taxon>Bacteria</taxon>
        <taxon>Pseudomonadati</taxon>
        <taxon>Verrucomicrobiota</taxon>
        <taxon>Opitutia</taxon>
        <taxon>Puniceicoccales</taxon>
        <taxon>Oceanipulchritudinaceae</taxon>
        <taxon>Oceanipulchritudo</taxon>
    </lineage>
</organism>
<keyword evidence="5 9" id="KW-0067">ATP-binding</keyword>
<gene>
    <name evidence="9 12" type="primary">mutS</name>
    <name evidence="12" type="ORF">G0Q06_01870</name>
</gene>
<protein>
    <recommendedName>
        <fullName evidence="2 9">DNA mismatch repair protein MutS</fullName>
    </recommendedName>
</protein>
<dbReference type="Pfam" id="PF05188">
    <property type="entry name" value="MutS_II"/>
    <property type="match status" value="1"/>
</dbReference>
<evidence type="ECO:0000256" key="6">
    <source>
        <dbReference type="ARBA" id="ARBA00023125"/>
    </source>
</evidence>
<evidence type="ECO:0000256" key="5">
    <source>
        <dbReference type="ARBA" id="ARBA00022840"/>
    </source>
</evidence>
<dbReference type="GO" id="GO:0005829">
    <property type="term" value="C:cytosol"/>
    <property type="evidence" value="ECO:0007669"/>
    <property type="project" value="TreeGrafter"/>
</dbReference>
<dbReference type="GO" id="GO:0003684">
    <property type="term" value="F:damaged DNA binding"/>
    <property type="evidence" value="ECO:0007669"/>
    <property type="project" value="UniProtKB-UniRule"/>
</dbReference>
<dbReference type="HAMAP" id="MF_00096">
    <property type="entry name" value="MutS"/>
    <property type="match status" value="1"/>
</dbReference>
<dbReference type="InterPro" id="IPR007861">
    <property type="entry name" value="DNA_mismatch_repair_MutS_clamp"/>
</dbReference>
<dbReference type="InterPro" id="IPR007696">
    <property type="entry name" value="DNA_mismatch_repair_MutS_core"/>
</dbReference>
<dbReference type="SMART" id="SM00534">
    <property type="entry name" value="MUTSac"/>
    <property type="match status" value="1"/>
</dbReference>
<comment type="function">
    <text evidence="8 9">This protein is involved in the repair of mismatches in DNA. It is possible that it carries out the mismatch recognition step. This protein has a weak ATPase activity.</text>
</comment>
<keyword evidence="7 9" id="KW-0234">DNA repair</keyword>
<dbReference type="FunFam" id="3.40.50.300:FF:000870">
    <property type="entry name" value="MutS protein homolog 4"/>
    <property type="match status" value="1"/>
</dbReference>
<evidence type="ECO:0000256" key="9">
    <source>
        <dbReference type="HAMAP-Rule" id="MF_00096"/>
    </source>
</evidence>
<dbReference type="RefSeq" id="WP_163961906.1">
    <property type="nucleotide sequence ID" value="NZ_JAAGNX010000001.1"/>
</dbReference>
<evidence type="ECO:0000256" key="8">
    <source>
        <dbReference type="ARBA" id="ARBA00024647"/>
    </source>
</evidence>
<evidence type="ECO:0000256" key="4">
    <source>
        <dbReference type="ARBA" id="ARBA00022763"/>
    </source>
</evidence>
<evidence type="ECO:0000256" key="7">
    <source>
        <dbReference type="ARBA" id="ARBA00023204"/>
    </source>
</evidence>
<feature type="binding site" evidence="9">
    <location>
        <begin position="635"/>
        <end position="642"/>
    </location>
    <ligand>
        <name>ATP</name>
        <dbReference type="ChEBI" id="CHEBI:30616"/>
    </ligand>
</feature>
<dbReference type="SUPFAM" id="SSF53150">
    <property type="entry name" value="DNA repair protein MutS, domain II"/>
    <property type="match status" value="1"/>
</dbReference>
<dbReference type="PANTHER" id="PTHR11361">
    <property type="entry name" value="DNA MISMATCH REPAIR PROTEIN MUTS FAMILY MEMBER"/>
    <property type="match status" value="1"/>
</dbReference>
<dbReference type="SUPFAM" id="SSF52540">
    <property type="entry name" value="P-loop containing nucleoside triphosphate hydrolases"/>
    <property type="match status" value="1"/>
</dbReference>
<dbReference type="Gene3D" id="3.30.420.110">
    <property type="entry name" value="MutS, connector domain"/>
    <property type="match status" value="1"/>
</dbReference>
<dbReference type="SUPFAM" id="SSF48334">
    <property type="entry name" value="DNA repair protein MutS, domain III"/>
    <property type="match status" value="1"/>
</dbReference>
<dbReference type="PANTHER" id="PTHR11361:SF34">
    <property type="entry name" value="DNA MISMATCH REPAIR PROTEIN MSH1, MITOCHONDRIAL"/>
    <property type="match status" value="1"/>
</dbReference>
<dbReference type="CDD" id="cd03284">
    <property type="entry name" value="ABC_MutS1"/>
    <property type="match status" value="1"/>
</dbReference>
<keyword evidence="3 9" id="KW-0547">Nucleotide-binding</keyword>
<reference evidence="12 13" key="1">
    <citation type="submission" date="2020-02" db="EMBL/GenBank/DDBJ databases">
        <title>Albibacoteraceae fam. nov., the first described family within the subdivision 4 Verrucomicrobia.</title>
        <authorList>
            <person name="Xi F."/>
        </authorList>
    </citation>
    <scope>NUCLEOTIDE SEQUENCE [LARGE SCALE GENOMIC DNA]</scope>
    <source>
        <strain evidence="12 13">CK1056</strain>
    </source>
</reference>
<dbReference type="InterPro" id="IPR007695">
    <property type="entry name" value="DNA_mismatch_repair_MutS-lik_N"/>
</dbReference>
<evidence type="ECO:0000256" key="10">
    <source>
        <dbReference type="RuleBase" id="RU003756"/>
    </source>
</evidence>
<dbReference type="GO" id="GO:0140664">
    <property type="term" value="F:ATP-dependent DNA damage sensor activity"/>
    <property type="evidence" value="ECO:0007669"/>
    <property type="project" value="InterPro"/>
</dbReference>
<dbReference type="InterPro" id="IPR016151">
    <property type="entry name" value="DNA_mismatch_repair_MutS_N"/>
</dbReference>
<dbReference type="PROSITE" id="PS00486">
    <property type="entry name" value="DNA_MISMATCH_REPAIR_2"/>
    <property type="match status" value="1"/>
</dbReference>
<sequence length="851" mass="95310">MTSPAKKLTPMMQQYLEVKSKLPPNTLLLFRLGDFYEMFDDDARVGADVLGITLTQRNGQPMAGIPYHAADGYIQKTLKAGMKVAICEQMETPKPGQLVKRSLSRILTPGTTLEDQHLDAGRNQYLLACNWTKRGLSAAWLDLTTGDFQIAASPAINGLINVFHALDPREIILPEEALEKWRAEDDTAEWSEEIERLLQGRTDSTMMPWQFDPRDGARLVMETLGVMNLDGFGIALDHPGLGPAGALLAYAAENLCSKPENIRRIREYRSSDTLQMDPSTLRNLEIFRASQGTRKGSLIEAMDATTTAPGARLLEQVLMEPPLDIAELKRRQSCVGEFLSAPGLASELQEYLRGVRDLPRIVGRLRNGLRNPREPGAIRQTLHQLPHIKAVIEQFDSPELTKLAADLNLFPELLELLDSALNDSLPNQIQDGGFIADGFDAELDRLRDLNRNSRQWIADFEAAEIKRTGIKSLKVKFNNAFGYFIEVRKSNLELVPDDYIRKQTVTNAERFYTPDLKEKEREILHADEKAIAREESLFADILAAVLENADSLEQTAHCLSEIDLFVGWAQIAREWNYSRPEIDESSATEIEGGRHPVVEQMMREQRQKGIPGEHDFVPNDTFLSADEAQISIITGPNMAGKSTYIRQVALITLMAQVGSWVPAAQCRIGLVDRIFSRVGASDELSQGNSTFMVEMNETANILNNATDRSLIILDEIGRGTSTYDGLSIAWAVVEHLHGHGAQGPRTLFATHYHELTQIEGELVRTRNYCVAVKEWNDQIIFVRQVQRGAADRSYGIQVARLAGLPDTVINRAKVILSRLEDDDSSHNILRKRMRARKDGTPEKDIPQLELF</sequence>
<feature type="domain" description="DNA mismatch repair proteins mutS family" evidence="11">
    <location>
        <begin position="709"/>
        <end position="725"/>
    </location>
</feature>
<evidence type="ECO:0000313" key="12">
    <source>
        <dbReference type="EMBL" id="NDV61192.1"/>
    </source>
</evidence>
<dbReference type="InterPro" id="IPR036187">
    <property type="entry name" value="DNA_mismatch_repair_MutS_sf"/>
</dbReference>
<dbReference type="GO" id="GO:0006298">
    <property type="term" value="P:mismatch repair"/>
    <property type="evidence" value="ECO:0007669"/>
    <property type="project" value="UniProtKB-UniRule"/>
</dbReference>
<dbReference type="InterPro" id="IPR017261">
    <property type="entry name" value="DNA_mismatch_repair_MutS/MSH"/>
</dbReference>
<dbReference type="AlphaFoldDB" id="A0A6B2LYG8"/>
<dbReference type="NCBIfam" id="NF003810">
    <property type="entry name" value="PRK05399.1"/>
    <property type="match status" value="1"/>
</dbReference>
<keyword evidence="6 9" id="KW-0238">DNA-binding</keyword>
<dbReference type="GO" id="GO:0030983">
    <property type="term" value="F:mismatched DNA binding"/>
    <property type="evidence" value="ECO:0007669"/>
    <property type="project" value="InterPro"/>
</dbReference>